<feature type="transmembrane region" description="Helical" evidence="1">
    <location>
        <begin position="6"/>
        <end position="27"/>
    </location>
</feature>
<dbReference type="Proteomes" id="UP000535890">
    <property type="component" value="Unassembled WGS sequence"/>
</dbReference>
<comment type="caution">
    <text evidence="2">The sequence shown here is derived from an EMBL/GenBank/DDBJ whole genome shotgun (WGS) entry which is preliminary data.</text>
</comment>
<sequence>MVDGTVLTIVIVAAVVIVLGIVLILVARYRARATTASLKSRFGEEYDRVIAEYGKRDGEKELRARLKRRQELELRDLGADERDRYARAWESAQSTFVENPPTGLRDADLLVQQVMRDRGYPSERFEEREKLISVDYPDLVEHFRSAHTVAVADEQADQSLEDRRQAMVDHRYLFDALLGGGDAQRTRRL</sequence>
<keyword evidence="3" id="KW-1185">Reference proteome</keyword>
<reference evidence="2 3" key="1">
    <citation type="submission" date="2020-07" db="EMBL/GenBank/DDBJ databases">
        <title>Sequencing the genomes of 1000 actinobacteria strains.</title>
        <authorList>
            <person name="Klenk H.-P."/>
        </authorList>
    </citation>
    <scope>NUCLEOTIDE SEQUENCE [LARGE SCALE GENOMIC DNA]</scope>
    <source>
        <strain evidence="2 3">DSM 45772</strain>
    </source>
</reference>
<dbReference type="AlphaFoldDB" id="A0A7Y9J5G0"/>
<proteinExistence type="predicted"/>
<organism evidence="2 3">
    <name type="scientific">Actinomycetospora corticicola</name>
    <dbReference type="NCBI Taxonomy" id="663602"/>
    <lineage>
        <taxon>Bacteria</taxon>
        <taxon>Bacillati</taxon>
        <taxon>Actinomycetota</taxon>
        <taxon>Actinomycetes</taxon>
        <taxon>Pseudonocardiales</taxon>
        <taxon>Pseudonocardiaceae</taxon>
        <taxon>Actinomycetospora</taxon>
    </lineage>
</organism>
<accession>A0A7Y9J5G0</accession>
<protein>
    <recommendedName>
        <fullName evidence="4">Secreted protein</fullName>
    </recommendedName>
</protein>
<evidence type="ECO:0008006" key="4">
    <source>
        <dbReference type="Google" id="ProtNLM"/>
    </source>
</evidence>
<evidence type="ECO:0000313" key="3">
    <source>
        <dbReference type="Proteomes" id="UP000535890"/>
    </source>
</evidence>
<keyword evidence="1" id="KW-0812">Transmembrane</keyword>
<name>A0A7Y9J5G0_9PSEU</name>
<gene>
    <name evidence="2" type="ORF">BJ983_001766</name>
</gene>
<keyword evidence="1" id="KW-0472">Membrane</keyword>
<evidence type="ECO:0000313" key="2">
    <source>
        <dbReference type="EMBL" id="NYD35664.1"/>
    </source>
</evidence>
<dbReference type="RefSeq" id="WP_179793468.1">
    <property type="nucleotide sequence ID" value="NZ_BAABHP010000017.1"/>
</dbReference>
<keyword evidence="1" id="KW-1133">Transmembrane helix</keyword>
<dbReference type="EMBL" id="JACCBN010000001">
    <property type="protein sequence ID" value="NYD35664.1"/>
    <property type="molecule type" value="Genomic_DNA"/>
</dbReference>
<evidence type="ECO:0000256" key="1">
    <source>
        <dbReference type="SAM" id="Phobius"/>
    </source>
</evidence>